<evidence type="ECO:0000313" key="1">
    <source>
        <dbReference type="EMBL" id="KAI3725171.1"/>
    </source>
</evidence>
<dbReference type="Proteomes" id="UP001056120">
    <property type="component" value="Linkage Group LG22"/>
</dbReference>
<gene>
    <name evidence="1" type="ORF">L1987_64949</name>
</gene>
<reference evidence="1 2" key="2">
    <citation type="journal article" date="2022" name="Mol. Ecol. Resour.">
        <title>The genomes of chicory, endive, great burdock and yacon provide insights into Asteraceae paleo-polyploidization history and plant inulin production.</title>
        <authorList>
            <person name="Fan W."/>
            <person name="Wang S."/>
            <person name="Wang H."/>
            <person name="Wang A."/>
            <person name="Jiang F."/>
            <person name="Liu H."/>
            <person name="Zhao H."/>
            <person name="Xu D."/>
            <person name="Zhang Y."/>
        </authorList>
    </citation>
    <scope>NUCLEOTIDE SEQUENCE [LARGE SCALE GENOMIC DNA]</scope>
    <source>
        <strain evidence="2">cv. Yunnan</strain>
        <tissue evidence="1">Leaves</tissue>
    </source>
</reference>
<name>A0ACB9BT25_9ASTR</name>
<protein>
    <submittedName>
        <fullName evidence="1">Uncharacterized protein</fullName>
    </submittedName>
</protein>
<sequence length="157" mass="17551">MDEFFQRRYGGKSGEKKEAKVATIDLTEETEVRQRRIKTVRERETEAQHGGKKLKKEESGQALVKEIEKGEDPITGREKDAGAGHQGEIEIQAEKGYGNDTETVGSWLKVNEEEERRRYLTQAVSLDLEEDISELKILLGATGASGSGGGDDDFSYW</sequence>
<organism evidence="1 2">
    <name type="scientific">Smallanthus sonchifolius</name>
    <dbReference type="NCBI Taxonomy" id="185202"/>
    <lineage>
        <taxon>Eukaryota</taxon>
        <taxon>Viridiplantae</taxon>
        <taxon>Streptophyta</taxon>
        <taxon>Embryophyta</taxon>
        <taxon>Tracheophyta</taxon>
        <taxon>Spermatophyta</taxon>
        <taxon>Magnoliopsida</taxon>
        <taxon>eudicotyledons</taxon>
        <taxon>Gunneridae</taxon>
        <taxon>Pentapetalae</taxon>
        <taxon>asterids</taxon>
        <taxon>campanulids</taxon>
        <taxon>Asterales</taxon>
        <taxon>Asteraceae</taxon>
        <taxon>Asteroideae</taxon>
        <taxon>Heliantheae alliance</taxon>
        <taxon>Millerieae</taxon>
        <taxon>Smallanthus</taxon>
    </lineage>
</organism>
<accession>A0ACB9BT25</accession>
<proteinExistence type="predicted"/>
<evidence type="ECO:0000313" key="2">
    <source>
        <dbReference type="Proteomes" id="UP001056120"/>
    </source>
</evidence>
<comment type="caution">
    <text evidence="1">The sequence shown here is derived from an EMBL/GenBank/DDBJ whole genome shotgun (WGS) entry which is preliminary data.</text>
</comment>
<reference evidence="2" key="1">
    <citation type="journal article" date="2022" name="Mol. Ecol. Resour.">
        <title>The genomes of chicory, endive, great burdock and yacon provide insights into Asteraceae palaeo-polyploidization history and plant inulin production.</title>
        <authorList>
            <person name="Fan W."/>
            <person name="Wang S."/>
            <person name="Wang H."/>
            <person name="Wang A."/>
            <person name="Jiang F."/>
            <person name="Liu H."/>
            <person name="Zhao H."/>
            <person name="Xu D."/>
            <person name="Zhang Y."/>
        </authorList>
    </citation>
    <scope>NUCLEOTIDE SEQUENCE [LARGE SCALE GENOMIC DNA]</scope>
    <source>
        <strain evidence="2">cv. Yunnan</strain>
    </source>
</reference>
<keyword evidence="2" id="KW-1185">Reference proteome</keyword>
<dbReference type="EMBL" id="CM042039">
    <property type="protein sequence ID" value="KAI3725171.1"/>
    <property type="molecule type" value="Genomic_DNA"/>
</dbReference>